<keyword evidence="1" id="KW-0732">Signal</keyword>
<evidence type="ECO:0000256" key="1">
    <source>
        <dbReference type="SAM" id="SignalP"/>
    </source>
</evidence>
<keyword evidence="2" id="KW-0067">ATP-binding</keyword>
<organism evidence="2 3">
    <name type="scientific">Rheinheimera tangshanensis</name>
    <dbReference type="NCBI Taxonomy" id="400153"/>
    <lineage>
        <taxon>Bacteria</taxon>
        <taxon>Pseudomonadati</taxon>
        <taxon>Pseudomonadota</taxon>
        <taxon>Gammaproteobacteria</taxon>
        <taxon>Chromatiales</taxon>
        <taxon>Chromatiaceae</taxon>
        <taxon>Rheinheimera</taxon>
    </lineage>
</organism>
<reference evidence="2 3" key="1">
    <citation type="submission" date="2019-08" db="EMBL/GenBank/DDBJ databases">
        <title>Draft genome analysis of Rheinheimera tangshanensis isolated from the roots of fresh rice plants (Oryza sativa).</title>
        <authorList>
            <person name="Yu Q."/>
            <person name="Qi Y."/>
            <person name="Zhang H."/>
            <person name="Pu J."/>
        </authorList>
    </citation>
    <scope>NUCLEOTIDE SEQUENCE [LARGE SCALE GENOMIC DNA]</scope>
    <source>
        <strain evidence="2 3">JA3-B52</strain>
    </source>
</reference>
<dbReference type="InterPro" id="IPR011042">
    <property type="entry name" value="6-blade_b-propeller_TolB-like"/>
</dbReference>
<dbReference type="Proteomes" id="UP000321814">
    <property type="component" value="Unassembled WGS sequence"/>
</dbReference>
<evidence type="ECO:0000313" key="2">
    <source>
        <dbReference type="EMBL" id="TXK82330.1"/>
    </source>
</evidence>
<protein>
    <submittedName>
        <fullName evidence="2">ATP-binding protein</fullName>
    </submittedName>
</protein>
<gene>
    <name evidence="2" type="ORF">FU839_05430</name>
</gene>
<sequence length="292" mass="31822">MKGSIPLIFFALSALMTPVAFSEEIISSEPGLTALWHSKDLRVPESVLWYQQQTNGNTDRLLFVSEIDGQGSAADGMGGIAVLNTDGSVRNKDWLRGLNAPKGMAVFQNKLYIADLTEVVVVDIASAKILQKITAPDAVFLNDVTVDDQGRVFISDTRKNRIYKLEQNEISIWLEHVAAANGLKVVDEQLYIAAGDKLLKVDLADPNKAITPVAVGFAERADGLEPVGNGDFIVSCWAGLVYYVSADGKITELLDTRALKLNTADIGWDQATKTLYIPTFFGNSVQAFQLKL</sequence>
<comment type="caution">
    <text evidence="2">The sequence shown here is derived from an EMBL/GenBank/DDBJ whole genome shotgun (WGS) entry which is preliminary data.</text>
</comment>
<dbReference type="RefSeq" id="WP_147903537.1">
    <property type="nucleotide sequence ID" value="NZ_BAAAGC010000017.1"/>
</dbReference>
<feature type="signal peptide" evidence="1">
    <location>
        <begin position="1"/>
        <end position="22"/>
    </location>
</feature>
<dbReference type="OrthoDB" id="7675395at2"/>
<feature type="chain" id="PRO_5023006510" evidence="1">
    <location>
        <begin position="23"/>
        <end position="292"/>
    </location>
</feature>
<keyword evidence="2" id="KW-0547">Nucleotide-binding</keyword>
<dbReference type="SUPFAM" id="SSF63829">
    <property type="entry name" value="Calcium-dependent phosphotriesterase"/>
    <property type="match status" value="1"/>
</dbReference>
<dbReference type="Gene3D" id="2.120.10.30">
    <property type="entry name" value="TolB, C-terminal domain"/>
    <property type="match status" value="1"/>
</dbReference>
<evidence type="ECO:0000313" key="3">
    <source>
        <dbReference type="Proteomes" id="UP000321814"/>
    </source>
</evidence>
<keyword evidence="3" id="KW-1185">Reference proteome</keyword>
<accession>A0A5C8M4I7</accession>
<dbReference type="AlphaFoldDB" id="A0A5C8M4I7"/>
<name>A0A5C8M4I7_9GAMM</name>
<dbReference type="GO" id="GO:0005524">
    <property type="term" value="F:ATP binding"/>
    <property type="evidence" value="ECO:0007669"/>
    <property type="project" value="UniProtKB-KW"/>
</dbReference>
<proteinExistence type="predicted"/>
<dbReference type="EMBL" id="VRLR01000002">
    <property type="protein sequence ID" value="TXK82330.1"/>
    <property type="molecule type" value="Genomic_DNA"/>
</dbReference>